<keyword evidence="2" id="KW-0418">Kinase</keyword>
<evidence type="ECO:0000259" key="6">
    <source>
        <dbReference type="Pfam" id="PF07730"/>
    </source>
</evidence>
<feature type="transmembrane region" description="Helical" evidence="4">
    <location>
        <begin position="140"/>
        <end position="159"/>
    </location>
</feature>
<comment type="caution">
    <text evidence="7">The sequence shown here is derived from an EMBL/GenBank/DDBJ whole genome shotgun (WGS) entry which is preliminary data.</text>
</comment>
<dbReference type="GO" id="GO:0000155">
    <property type="term" value="F:phosphorelay sensor kinase activity"/>
    <property type="evidence" value="ECO:0007669"/>
    <property type="project" value="InterPro"/>
</dbReference>
<evidence type="ECO:0000313" key="8">
    <source>
        <dbReference type="Proteomes" id="UP000287866"/>
    </source>
</evidence>
<dbReference type="Gene3D" id="3.30.565.10">
    <property type="entry name" value="Histidine kinase-like ATPase, C-terminal domain"/>
    <property type="match status" value="1"/>
</dbReference>
<feature type="domain" description="Signal transduction histidine kinase subgroup 3 dimerisation and phosphoacceptor" evidence="6">
    <location>
        <begin position="185"/>
        <end position="250"/>
    </location>
</feature>
<feature type="transmembrane region" description="Helical" evidence="4">
    <location>
        <begin position="41"/>
        <end position="59"/>
    </location>
</feature>
<name>A0A8T6R4V2_9MICO</name>
<keyword evidence="4" id="KW-0812">Transmembrane</keyword>
<keyword evidence="8" id="KW-1185">Reference proteome</keyword>
<gene>
    <name evidence="7" type="ORF">EPD83_015555</name>
</gene>
<feature type="transmembrane region" description="Helical" evidence="4">
    <location>
        <begin position="71"/>
        <end position="95"/>
    </location>
</feature>
<dbReference type="EMBL" id="SAYU02000060">
    <property type="protein sequence ID" value="NHA69458.1"/>
    <property type="molecule type" value="Genomic_DNA"/>
</dbReference>
<dbReference type="CDD" id="cd16917">
    <property type="entry name" value="HATPase_UhpB-NarQ-NarX-like"/>
    <property type="match status" value="1"/>
</dbReference>
<keyword evidence="1" id="KW-0808">Transferase</keyword>
<feature type="domain" description="Histidine kinase/HSP90-like ATPase" evidence="5">
    <location>
        <begin position="293"/>
        <end position="382"/>
    </location>
</feature>
<evidence type="ECO:0000256" key="1">
    <source>
        <dbReference type="ARBA" id="ARBA00022679"/>
    </source>
</evidence>
<keyword evidence="3" id="KW-0902">Two-component regulatory system</keyword>
<feature type="transmembrane region" description="Helical" evidence="4">
    <location>
        <begin position="107"/>
        <end position="128"/>
    </location>
</feature>
<evidence type="ECO:0008006" key="9">
    <source>
        <dbReference type="Google" id="ProtNLM"/>
    </source>
</evidence>
<sequence>MVSEGGAVLAAPLRIAQVAFLARLAILFVLAGVWALRGDGLAASGVVLAAALSYLAVSSARFRGLLTRHPIVILVDALVVAVVVGVVGAATPFSLALGTSALVVGLWLPFVPGLMVLALLLATHLVLLTGETLDDDGVSAFVLVMPAVLLTLWMLGLAIQRSGRAEARAQASLRDAMAAAATAQERNRIAREMHDTVAKSLQAMALTASSIPRHLERDPGAARARAGELEQDCREVITQVRSLMSELREPAPSVPFSESVAQVVDEWRSTTGRRVTTRLEPVEVTDGLVRYELLMALREALHNVHRHAGRCATKVALTVDEERLVLTVADDGSGADPETVGLAPERGHFGVAGMRERLQQAGGHMELTSSPGRGTTVAFSVHRRGLVEKSQERGET</sequence>
<dbReference type="GO" id="GO:0016020">
    <property type="term" value="C:membrane"/>
    <property type="evidence" value="ECO:0007669"/>
    <property type="project" value="InterPro"/>
</dbReference>
<accession>A0A8T6R4V2</accession>
<dbReference type="Pfam" id="PF02518">
    <property type="entry name" value="HATPase_c"/>
    <property type="match status" value="1"/>
</dbReference>
<organism evidence="7 8">
    <name type="scientific">Phycicoccus flavus</name>
    <dbReference type="NCBI Taxonomy" id="2502783"/>
    <lineage>
        <taxon>Bacteria</taxon>
        <taxon>Bacillati</taxon>
        <taxon>Actinomycetota</taxon>
        <taxon>Actinomycetes</taxon>
        <taxon>Micrococcales</taxon>
        <taxon>Intrasporangiaceae</taxon>
        <taxon>Phycicoccus</taxon>
    </lineage>
</organism>
<evidence type="ECO:0000256" key="2">
    <source>
        <dbReference type="ARBA" id="ARBA00022777"/>
    </source>
</evidence>
<dbReference type="Gene3D" id="1.20.5.1930">
    <property type="match status" value="1"/>
</dbReference>
<dbReference type="GO" id="GO:0046983">
    <property type="term" value="F:protein dimerization activity"/>
    <property type="evidence" value="ECO:0007669"/>
    <property type="project" value="InterPro"/>
</dbReference>
<dbReference type="AlphaFoldDB" id="A0A8T6R4V2"/>
<feature type="transmembrane region" description="Helical" evidence="4">
    <location>
        <begin position="12"/>
        <end position="35"/>
    </location>
</feature>
<dbReference type="Pfam" id="PF07730">
    <property type="entry name" value="HisKA_3"/>
    <property type="match status" value="1"/>
</dbReference>
<dbReference type="SUPFAM" id="SSF55874">
    <property type="entry name" value="ATPase domain of HSP90 chaperone/DNA topoisomerase II/histidine kinase"/>
    <property type="match status" value="1"/>
</dbReference>
<evidence type="ECO:0000259" key="5">
    <source>
        <dbReference type="Pfam" id="PF02518"/>
    </source>
</evidence>
<dbReference type="InterPro" id="IPR050482">
    <property type="entry name" value="Sensor_HK_TwoCompSys"/>
</dbReference>
<evidence type="ECO:0000256" key="4">
    <source>
        <dbReference type="SAM" id="Phobius"/>
    </source>
</evidence>
<dbReference type="InterPro" id="IPR003594">
    <property type="entry name" value="HATPase_dom"/>
</dbReference>
<dbReference type="Proteomes" id="UP000287866">
    <property type="component" value="Unassembled WGS sequence"/>
</dbReference>
<proteinExistence type="predicted"/>
<evidence type="ECO:0000313" key="7">
    <source>
        <dbReference type="EMBL" id="NHA69458.1"/>
    </source>
</evidence>
<keyword evidence="4" id="KW-0472">Membrane</keyword>
<protein>
    <recommendedName>
        <fullName evidence="9">Sensor histidine kinase</fullName>
    </recommendedName>
</protein>
<reference evidence="7" key="1">
    <citation type="submission" date="2020-03" db="EMBL/GenBank/DDBJ databases">
        <title>Phycicoccus flavus sp. nov., a novel endophytic actinobacterium isolated from branch of Kandelia candel.</title>
        <authorList>
            <person name="Tuo L."/>
        </authorList>
    </citation>
    <scope>NUCLEOTIDE SEQUENCE</scope>
    <source>
        <strain evidence="7">CMS6Z-2</strain>
    </source>
</reference>
<dbReference type="InterPro" id="IPR011712">
    <property type="entry name" value="Sig_transdc_His_kin_sub3_dim/P"/>
</dbReference>
<dbReference type="RefSeq" id="WP_165566826.1">
    <property type="nucleotide sequence ID" value="NZ_SAYU02000060.1"/>
</dbReference>
<keyword evidence="4" id="KW-1133">Transmembrane helix</keyword>
<dbReference type="PANTHER" id="PTHR24421">
    <property type="entry name" value="NITRATE/NITRITE SENSOR PROTEIN NARX-RELATED"/>
    <property type="match status" value="1"/>
</dbReference>
<evidence type="ECO:0000256" key="3">
    <source>
        <dbReference type="ARBA" id="ARBA00023012"/>
    </source>
</evidence>
<dbReference type="InterPro" id="IPR036890">
    <property type="entry name" value="HATPase_C_sf"/>
</dbReference>